<dbReference type="AlphaFoldDB" id="A0A6H1WSH7"/>
<sequence length="263" mass="30110">MRPPWVILSNRALRARFQDLEAGDLLLVPLSLKRGEEGLFLDLAARGVEAFPSLLSQALSRSKCLQAAVLKEFMPPHTLVVYDRHDLLRAVALYERLGIEEVVTKEDRANCGLGIHLWSRVEEVYNHAGGGPLAYPFVLQPRFRKLRDIRVILLGDYEEAYLRENPYGFRNNLYFGAEARPYELSEAERDFCLRALARGRFPYAHLDLIYTETGGPYLSEINLRGGLKGARVDRKTYEKKLSALREAFLKDWLSHHPEAQLIE</sequence>
<dbReference type="SUPFAM" id="SSF56059">
    <property type="entry name" value="Glutathione synthetase ATP-binding domain-like"/>
    <property type="match status" value="1"/>
</dbReference>
<accession>A0A6H1WSH7</accession>
<evidence type="ECO:0000313" key="3">
    <source>
        <dbReference type="Proteomes" id="UP000501253"/>
    </source>
</evidence>
<dbReference type="KEGG" id="tmai:FVE67_04550"/>
<dbReference type="RefSeq" id="WP_168719457.1">
    <property type="nucleotide sequence ID" value="NZ_CP042909.1"/>
</dbReference>
<dbReference type="InterPro" id="IPR013651">
    <property type="entry name" value="ATP-grasp_RimK-type"/>
</dbReference>
<proteinExistence type="predicted"/>
<name>A0A6H1WSH7_9BACT</name>
<reference evidence="2 3" key="1">
    <citation type="submission" date="2019-08" db="EMBL/GenBank/DDBJ databases">
        <title>Complete genome sequence of Thermosulfurimonas marina SU872T, an anaerobic thermophilic chemolithoautotrophic bacterium isolated from a shallow marine hydrothermal vent.</title>
        <authorList>
            <person name="Allioux M."/>
            <person name="Jebbar M."/>
            <person name="Slobodkina G."/>
            <person name="Slobodkin A."/>
            <person name="Moalic Y."/>
            <person name="Frolova A."/>
            <person name="Shao Z."/>
            <person name="Alain K."/>
        </authorList>
    </citation>
    <scope>NUCLEOTIDE SEQUENCE [LARGE SCALE GENOMIC DNA]</scope>
    <source>
        <strain evidence="2 3">SU872</strain>
    </source>
</reference>
<keyword evidence="3" id="KW-1185">Reference proteome</keyword>
<dbReference type="Gene3D" id="3.30.470.20">
    <property type="entry name" value="ATP-grasp fold, B domain"/>
    <property type="match status" value="1"/>
</dbReference>
<dbReference type="EMBL" id="CP042909">
    <property type="protein sequence ID" value="QJA06109.1"/>
    <property type="molecule type" value="Genomic_DNA"/>
</dbReference>
<gene>
    <name evidence="2" type="ORF">FVE67_04550</name>
</gene>
<evidence type="ECO:0000313" key="2">
    <source>
        <dbReference type="EMBL" id="QJA06109.1"/>
    </source>
</evidence>
<feature type="domain" description="ATP-grasp fold RimK-type" evidence="1">
    <location>
        <begin position="62"/>
        <end position="233"/>
    </location>
</feature>
<dbReference type="Proteomes" id="UP000501253">
    <property type="component" value="Chromosome"/>
</dbReference>
<dbReference type="Pfam" id="PF08443">
    <property type="entry name" value="RimK"/>
    <property type="match status" value="1"/>
</dbReference>
<protein>
    <recommendedName>
        <fullName evidence="1">ATP-grasp fold RimK-type domain-containing protein</fullName>
    </recommendedName>
</protein>
<organism evidence="2 3">
    <name type="scientific">Thermosulfurimonas marina</name>
    <dbReference type="NCBI Taxonomy" id="2047767"/>
    <lineage>
        <taxon>Bacteria</taxon>
        <taxon>Pseudomonadati</taxon>
        <taxon>Thermodesulfobacteriota</taxon>
        <taxon>Thermodesulfobacteria</taxon>
        <taxon>Thermodesulfobacteriales</taxon>
        <taxon>Thermodesulfobacteriaceae</taxon>
        <taxon>Thermosulfurimonas</taxon>
    </lineage>
</organism>
<evidence type="ECO:0000259" key="1">
    <source>
        <dbReference type="Pfam" id="PF08443"/>
    </source>
</evidence>